<protein>
    <submittedName>
        <fullName evidence="1">Uncharacterized protein</fullName>
    </submittedName>
</protein>
<accession>A0A644TIU6</accession>
<comment type="caution">
    <text evidence="1">The sequence shown here is derived from an EMBL/GenBank/DDBJ whole genome shotgun (WGS) entry which is preliminary data.</text>
</comment>
<proteinExistence type="predicted"/>
<evidence type="ECO:0000313" key="1">
    <source>
        <dbReference type="EMBL" id="MPL66619.1"/>
    </source>
</evidence>
<dbReference type="AlphaFoldDB" id="A0A644TIU6"/>
<organism evidence="1">
    <name type="scientific">bioreactor metagenome</name>
    <dbReference type="NCBI Taxonomy" id="1076179"/>
    <lineage>
        <taxon>unclassified sequences</taxon>
        <taxon>metagenomes</taxon>
        <taxon>ecological metagenomes</taxon>
    </lineage>
</organism>
<gene>
    <name evidence="1" type="ORF">SDC9_12306</name>
</gene>
<sequence length="194" mass="22996">MRIFKLLCFIVILIVSITAKSQIVKNDLKIYKETVIFVDTITIEQPIIIKHSFKSSCGGIYFWRKCNNVVFYFSSKAYLDRITDKKFSNDSLLFSDICYNYIYLVSRFPSKDLIKEDVFLPKIYDMFTNDLSSLQRERNYMIRDYIETNKKGISYSEIKTKRFAVFLLRDDYFSKSNPDITKYYKVAIPIESLP</sequence>
<reference evidence="1" key="1">
    <citation type="submission" date="2019-08" db="EMBL/GenBank/DDBJ databases">
        <authorList>
            <person name="Kucharzyk K."/>
            <person name="Murdoch R.W."/>
            <person name="Higgins S."/>
            <person name="Loffler F."/>
        </authorList>
    </citation>
    <scope>NUCLEOTIDE SEQUENCE</scope>
</reference>
<name>A0A644TIU6_9ZZZZ</name>
<dbReference type="EMBL" id="VSSQ01000033">
    <property type="protein sequence ID" value="MPL66619.1"/>
    <property type="molecule type" value="Genomic_DNA"/>
</dbReference>